<dbReference type="PANTHER" id="PTHR43649">
    <property type="entry name" value="ARABINOSE-BINDING PROTEIN-RELATED"/>
    <property type="match status" value="1"/>
</dbReference>
<evidence type="ECO:0000256" key="3">
    <source>
        <dbReference type="ARBA" id="ARBA00022729"/>
    </source>
</evidence>
<dbReference type="EMBL" id="JGZO01000023">
    <property type="protein sequence ID" value="KFI91469.1"/>
    <property type="molecule type" value="Genomic_DNA"/>
</dbReference>
<accession>A0A087D7G9</accession>
<name>A0A087D7G9_9BIFI</name>
<dbReference type="Proteomes" id="UP000029033">
    <property type="component" value="Unassembled WGS sequence"/>
</dbReference>
<dbReference type="GeneID" id="85165231"/>
<dbReference type="STRING" id="158787.BSCA_2166"/>
<dbReference type="PROSITE" id="PS01037">
    <property type="entry name" value="SBP_BACTERIAL_1"/>
    <property type="match status" value="1"/>
</dbReference>
<evidence type="ECO:0000256" key="4">
    <source>
        <dbReference type="SAM" id="SignalP"/>
    </source>
</evidence>
<dbReference type="PROSITE" id="PS51257">
    <property type="entry name" value="PROKAR_LIPOPROTEIN"/>
    <property type="match status" value="1"/>
</dbReference>
<dbReference type="GO" id="GO:0055085">
    <property type="term" value="P:transmembrane transport"/>
    <property type="evidence" value="ECO:0007669"/>
    <property type="project" value="InterPro"/>
</dbReference>
<dbReference type="PANTHER" id="PTHR43649:SF14">
    <property type="entry name" value="BLR3389 PROTEIN"/>
    <property type="match status" value="1"/>
</dbReference>
<comment type="similarity">
    <text evidence="1">Belongs to the bacterial solute-binding protein 1 family.</text>
</comment>
<keyword evidence="2" id="KW-0813">Transport</keyword>
<protein>
    <submittedName>
        <fullName evidence="5">Sugar ABC transporter solute-binding protein</fullName>
    </submittedName>
</protein>
<evidence type="ECO:0000256" key="2">
    <source>
        <dbReference type="ARBA" id="ARBA00022448"/>
    </source>
</evidence>
<keyword evidence="3 4" id="KW-0732">Signal</keyword>
<sequence>MKFTMGKKVVALTGAAAMLVSVAACGNSSNSADNSSDASSSGDKVELNVWAWEPTLTQVVKDFEKANSNITVKLTNSGQGNKTYTALTNAINAGSGAPDVAQIEYYAIPEYAINGALQDITDKTSGYDSYYTPGTWSSVHWGDKVYALPMDSGPMAFFYDKEVFDKAGVDAEQIKTWDDYYEAAKKIHALGDNYYITSDTGDAGFYDSMTWLAGATPFQTSADGKTVSINLTSDPKVKTFNDFWQKLLDEGLLDTKTSGWSDEWFKGMVDGTIASLFTGAWMPANLANSAAGGAGKWRVTQMPTADGSTTNSENGGSSLAILASSKKQDAALKFIEYANHGDGVATRVAGGAFPADTASMKSDSFLNATTVKNADGEDVDYFGGQKYNEVLAKAAENVSTDYKFLPFEVYARGKFGDFVGKSYTGNQKLSDGVAAWQDDLKAYAGRQGFDVK</sequence>
<organism evidence="5 6">
    <name type="scientific">Bifidobacterium scardovii</name>
    <dbReference type="NCBI Taxonomy" id="158787"/>
    <lineage>
        <taxon>Bacteria</taxon>
        <taxon>Bacillati</taxon>
        <taxon>Actinomycetota</taxon>
        <taxon>Actinomycetes</taxon>
        <taxon>Bifidobacteriales</taxon>
        <taxon>Bifidobacteriaceae</taxon>
        <taxon>Bifidobacterium</taxon>
    </lineage>
</organism>
<proteinExistence type="inferred from homology"/>
<dbReference type="InterPro" id="IPR006059">
    <property type="entry name" value="SBP"/>
</dbReference>
<keyword evidence="6" id="KW-1185">Reference proteome</keyword>
<comment type="caution">
    <text evidence="5">The sequence shown here is derived from an EMBL/GenBank/DDBJ whole genome shotgun (WGS) entry which is preliminary data.</text>
</comment>
<evidence type="ECO:0000256" key="1">
    <source>
        <dbReference type="ARBA" id="ARBA00008520"/>
    </source>
</evidence>
<dbReference type="InterPro" id="IPR006061">
    <property type="entry name" value="SBP_1_CS"/>
</dbReference>
<dbReference type="RefSeq" id="WP_033519966.1">
    <property type="nucleotide sequence ID" value="NZ_CAUPKV010000006.1"/>
</dbReference>
<reference evidence="5 6" key="1">
    <citation type="submission" date="2014-03" db="EMBL/GenBank/DDBJ databases">
        <title>Genomics of Bifidobacteria.</title>
        <authorList>
            <person name="Ventura M."/>
            <person name="Milani C."/>
            <person name="Lugli G.A."/>
        </authorList>
    </citation>
    <scope>NUCLEOTIDE SEQUENCE [LARGE SCALE GENOMIC DNA]</scope>
    <source>
        <strain evidence="5 6">LMG 21589</strain>
    </source>
</reference>
<dbReference type="CDD" id="cd13585">
    <property type="entry name" value="PBP2_TMBP_like"/>
    <property type="match status" value="1"/>
</dbReference>
<dbReference type="SUPFAM" id="SSF53850">
    <property type="entry name" value="Periplasmic binding protein-like II"/>
    <property type="match status" value="1"/>
</dbReference>
<evidence type="ECO:0000313" key="6">
    <source>
        <dbReference type="Proteomes" id="UP000029033"/>
    </source>
</evidence>
<feature type="signal peptide" evidence="4">
    <location>
        <begin position="1"/>
        <end position="23"/>
    </location>
</feature>
<dbReference type="AlphaFoldDB" id="A0A087D7G9"/>
<dbReference type="InterPro" id="IPR050490">
    <property type="entry name" value="Bact_solute-bd_prot1"/>
</dbReference>
<dbReference type="Gene3D" id="3.40.190.10">
    <property type="entry name" value="Periplasmic binding protein-like II"/>
    <property type="match status" value="1"/>
</dbReference>
<feature type="chain" id="PRO_5039585621" evidence="4">
    <location>
        <begin position="24"/>
        <end position="452"/>
    </location>
</feature>
<evidence type="ECO:0000313" key="5">
    <source>
        <dbReference type="EMBL" id="KFI91469.1"/>
    </source>
</evidence>
<dbReference type="Pfam" id="PF01547">
    <property type="entry name" value="SBP_bac_1"/>
    <property type="match status" value="1"/>
</dbReference>
<gene>
    <name evidence="5" type="ORF">BSCA_2166</name>
</gene>
<dbReference type="eggNOG" id="COG1653">
    <property type="taxonomic scope" value="Bacteria"/>
</dbReference>
<dbReference type="OrthoDB" id="2515046at2"/>